<name>A0A3D8I1N9_9HELI</name>
<comment type="subunit">
    <text evidence="8">Homodimer.</text>
</comment>
<dbReference type="AlphaFoldDB" id="A0A3D8I1N9"/>
<dbReference type="SUPFAM" id="SSF55681">
    <property type="entry name" value="Class II aaRS and biotin synthetases"/>
    <property type="match status" value="1"/>
</dbReference>
<dbReference type="RefSeq" id="WP_104700487.1">
    <property type="nucleotide sequence ID" value="NZ_FZPP01000034.1"/>
</dbReference>
<dbReference type="NCBIfam" id="TIGR00499">
    <property type="entry name" value="lysS_bact"/>
    <property type="match status" value="1"/>
</dbReference>
<evidence type="ECO:0000256" key="3">
    <source>
        <dbReference type="ARBA" id="ARBA00022723"/>
    </source>
</evidence>
<keyword evidence="13" id="KW-1185">Reference proteome</keyword>
<reference evidence="12 13" key="1">
    <citation type="submission" date="2018-04" db="EMBL/GenBank/DDBJ databases">
        <title>Novel Campyloabacter and Helicobacter Species and Strains.</title>
        <authorList>
            <person name="Mannion A.J."/>
            <person name="Shen Z."/>
            <person name="Fox J.G."/>
        </authorList>
    </citation>
    <scope>NUCLEOTIDE SEQUENCE [LARGE SCALE GENOMIC DNA]</scope>
    <source>
        <strain evidence="12 13">MIT 98-6070</strain>
    </source>
</reference>
<dbReference type="NCBIfam" id="NF001756">
    <property type="entry name" value="PRK00484.1"/>
    <property type="match status" value="1"/>
</dbReference>
<dbReference type="InterPro" id="IPR045864">
    <property type="entry name" value="aa-tRNA-synth_II/BPL/LPL"/>
</dbReference>
<dbReference type="CDD" id="cd00775">
    <property type="entry name" value="LysRS_core"/>
    <property type="match status" value="1"/>
</dbReference>
<comment type="catalytic activity">
    <reaction evidence="7 8 9">
        <text>tRNA(Lys) + L-lysine + ATP = L-lysyl-tRNA(Lys) + AMP + diphosphate</text>
        <dbReference type="Rhea" id="RHEA:20792"/>
        <dbReference type="Rhea" id="RHEA-COMP:9696"/>
        <dbReference type="Rhea" id="RHEA-COMP:9697"/>
        <dbReference type="ChEBI" id="CHEBI:30616"/>
        <dbReference type="ChEBI" id="CHEBI:32551"/>
        <dbReference type="ChEBI" id="CHEBI:33019"/>
        <dbReference type="ChEBI" id="CHEBI:78442"/>
        <dbReference type="ChEBI" id="CHEBI:78529"/>
        <dbReference type="ChEBI" id="CHEBI:456215"/>
        <dbReference type="EC" id="6.1.1.6"/>
    </reaction>
</comment>
<dbReference type="HAMAP" id="MF_00252">
    <property type="entry name" value="Lys_tRNA_synth_class2"/>
    <property type="match status" value="1"/>
</dbReference>
<dbReference type="InterPro" id="IPR044136">
    <property type="entry name" value="Lys-tRNA-ligase_II_N"/>
</dbReference>
<keyword evidence="8" id="KW-0648">Protein biosynthesis</keyword>
<dbReference type="GO" id="GO:0004824">
    <property type="term" value="F:lysine-tRNA ligase activity"/>
    <property type="evidence" value="ECO:0007669"/>
    <property type="project" value="UniProtKB-UniRule"/>
</dbReference>
<dbReference type="GO" id="GO:0000049">
    <property type="term" value="F:tRNA binding"/>
    <property type="evidence" value="ECO:0007669"/>
    <property type="project" value="TreeGrafter"/>
</dbReference>
<accession>A0A3D8I1N9</accession>
<dbReference type="Pfam" id="PF01336">
    <property type="entry name" value="tRNA_anti-codon"/>
    <property type="match status" value="1"/>
</dbReference>
<proteinExistence type="inferred from homology"/>
<evidence type="ECO:0000256" key="10">
    <source>
        <dbReference type="SAM" id="MobiDB-lite"/>
    </source>
</evidence>
<dbReference type="InterPro" id="IPR002313">
    <property type="entry name" value="Lys-tRNA-ligase_II"/>
</dbReference>
<evidence type="ECO:0000256" key="4">
    <source>
        <dbReference type="ARBA" id="ARBA00022741"/>
    </source>
</evidence>
<feature type="binding site" evidence="8">
    <location>
        <position position="416"/>
    </location>
    <ligand>
        <name>Mg(2+)</name>
        <dbReference type="ChEBI" id="CHEBI:18420"/>
        <label>1</label>
    </ligand>
</feature>
<dbReference type="GO" id="GO:0000287">
    <property type="term" value="F:magnesium ion binding"/>
    <property type="evidence" value="ECO:0007669"/>
    <property type="project" value="UniProtKB-UniRule"/>
</dbReference>
<dbReference type="CDD" id="cd04322">
    <property type="entry name" value="LysRS_N"/>
    <property type="match status" value="1"/>
</dbReference>
<dbReference type="InterPro" id="IPR006195">
    <property type="entry name" value="aa-tRNA-synth_II"/>
</dbReference>
<dbReference type="Gene3D" id="2.40.50.140">
    <property type="entry name" value="Nucleic acid-binding proteins"/>
    <property type="match status" value="1"/>
</dbReference>
<dbReference type="EMBL" id="NXLR01000020">
    <property type="protein sequence ID" value="RDU59053.1"/>
    <property type="molecule type" value="Genomic_DNA"/>
</dbReference>
<dbReference type="PROSITE" id="PS50862">
    <property type="entry name" value="AA_TRNA_LIGASE_II"/>
    <property type="match status" value="1"/>
</dbReference>
<feature type="binding site" evidence="8">
    <location>
        <position position="423"/>
    </location>
    <ligand>
        <name>Mg(2+)</name>
        <dbReference type="ChEBI" id="CHEBI:18420"/>
        <label>2</label>
    </ligand>
</feature>
<keyword evidence="8 9" id="KW-0460">Magnesium</keyword>
<dbReference type="InterPro" id="IPR004364">
    <property type="entry name" value="Aa-tRNA-synt_II"/>
</dbReference>
<dbReference type="Proteomes" id="UP000256599">
    <property type="component" value="Unassembled WGS sequence"/>
</dbReference>
<comment type="caution">
    <text evidence="12">The sequence shown here is derived from an EMBL/GenBank/DDBJ whole genome shotgun (WGS) entry which is preliminary data.</text>
</comment>
<evidence type="ECO:0000256" key="6">
    <source>
        <dbReference type="ARBA" id="ARBA00023146"/>
    </source>
</evidence>
<organism evidence="12 13">
    <name type="scientific">Helicobacter marmotae</name>
    <dbReference type="NCBI Taxonomy" id="152490"/>
    <lineage>
        <taxon>Bacteria</taxon>
        <taxon>Pseudomonadati</taxon>
        <taxon>Campylobacterota</taxon>
        <taxon>Epsilonproteobacteria</taxon>
        <taxon>Campylobacterales</taxon>
        <taxon>Helicobacteraceae</taxon>
        <taxon>Helicobacter</taxon>
    </lineage>
</organism>
<dbReference type="GO" id="GO:0006430">
    <property type="term" value="P:lysyl-tRNA aminoacylation"/>
    <property type="evidence" value="ECO:0007669"/>
    <property type="project" value="UniProtKB-UniRule"/>
</dbReference>
<evidence type="ECO:0000256" key="5">
    <source>
        <dbReference type="ARBA" id="ARBA00022840"/>
    </source>
</evidence>
<dbReference type="SUPFAM" id="SSF50249">
    <property type="entry name" value="Nucleic acid-binding proteins"/>
    <property type="match status" value="1"/>
</dbReference>
<dbReference type="OrthoDB" id="9801152at2"/>
<keyword evidence="2 8" id="KW-0436">Ligase</keyword>
<evidence type="ECO:0000256" key="8">
    <source>
        <dbReference type="HAMAP-Rule" id="MF_00252"/>
    </source>
</evidence>
<dbReference type="InterPro" id="IPR018149">
    <property type="entry name" value="Lys-tRNA-synth_II_C"/>
</dbReference>
<evidence type="ECO:0000313" key="12">
    <source>
        <dbReference type="EMBL" id="RDU59053.1"/>
    </source>
</evidence>
<keyword evidence="8" id="KW-0963">Cytoplasm</keyword>
<dbReference type="Gene3D" id="3.30.930.10">
    <property type="entry name" value="Bira Bifunctional Protein, Domain 2"/>
    <property type="match status" value="1"/>
</dbReference>
<feature type="binding site" evidence="8">
    <location>
        <position position="423"/>
    </location>
    <ligand>
        <name>Mg(2+)</name>
        <dbReference type="ChEBI" id="CHEBI:18420"/>
        <label>1</label>
    </ligand>
</feature>
<evidence type="ECO:0000256" key="1">
    <source>
        <dbReference type="ARBA" id="ARBA00008226"/>
    </source>
</evidence>
<dbReference type="InterPro" id="IPR004365">
    <property type="entry name" value="NA-bd_OB_tRNA"/>
</dbReference>
<keyword evidence="4 8" id="KW-0547">Nucleotide-binding</keyword>
<dbReference type="PANTHER" id="PTHR42918:SF15">
    <property type="entry name" value="LYSINE--TRNA LIGASE, CHLOROPLASTIC_MITOCHONDRIAL"/>
    <property type="match status" value="1"/>
</dbReference>
<dbReference type="GO" id="GO:0005524">
    <property type="term" value="F:ATP binding"/>
    <property type="evidence" value="ECO:0007669"/>
    <property type="project" value="UniProtKB-UniRule"/>
</dbReference>
<evidence type="ECO:0000256" key="2">
    <source>
        <dbReference type="ARBA" id="ARBA00022598"/>
    </source>
</evidence>
<dbReference type="EC" id="6.1.1.6" evidence="8"/>
<keyword evidence="6 8" id="KW-0030">Aminoacyl-tRNA synthetase</keyword>
<dbReference type="PANTHER" id="PTHR42918">
    <property type="entry name" value="LYSYL-TRNA SYNTHETASE"/>
    <property type="match status" value="1"/>
</dbReference>
<keyword evidence="5 8" id="KW-0067">ATP-binding</keyword>
<gene>
    <name evidence="8 12" type="primary">lysS</name>
    <name evidence="12" type="ORF">CQA63_08300</name>
</gene>
<evidence type="ECO:0000259" key="11">
    <source>
        <dbReference type="PROSITE" id="PS50862"/>
    </source>
</evidence>
<feature type="domain" description="Aminoacyl-transfer RNA synthetases class-II family profile" evidence="11">
    <location>
        <begin position="187"/>
        <end position="504"/>
    </location>
</feature>
<feature type="region of interest" description="Disordered" evidence="10">
    <location>
        <begin position="50"/>
        <end position="71"/>
    </location>
</feature>
<sequence>MFSNFYIQQRIKKMQLMRELNLNPYTNTLTRTLDNKSFLEKYQHLKTLSESTANTTPADNEKPQSQNESQSESIVGRVRFIRLMGKACFIKIQDQSAILQAYVSKDDIGDDFSQIKKILEVGDIINVQGYAFVTKTGELSIHARSFKILSKSIVPLPEKFHGLSDVELRYRQRYVDLIVNEEVKELFRMRSQIISCVRHFFEKKGFLEVETPMLHPIPGGANARPFITHHNALNVDRYLRIAPELYLKRLIVGGFEAIFELNRNFRNEGMDHSHNPEFSMIEFYWAYKTYQDLIELTKELFAYIFESLHIPHILSYDEHSIDFMQWSIISYKEALIQIGGLDESLLDDPKALLAYLQKHHLKVDDSMSHGKLLGEAFDEYVEHKLINPTFVTQYPIDISPLARRNDVDSNIADRFELFIGGKEIANGFSELNDPLDQFERFKEQVRAKDAGDEEAQYMDEDYVWALAHGMPPTAGEGIGIDRLIMLLCNAKTIKDVIFFPALKPTQTNFDIIPPKDTQRDAQTHKEGK</sequence>
<protein>
    <recommendedName>
        <fullName evidence="8">Lysine--tRNA ligase</fullName>
        <ecNumber evidence="8">6.1.1.6</ecNumber>
    </recommendedName>
    <alternativeName>
        <fullName evidence="8">Lysyl-tRNA synthetase</fullName>
        <shortName evidence="8">LysRS</shortName>
    </alternativeName>
</protein>
<dbReference type="InterPro" id="IPR012340">
    <property type="entry name" value="NA-bd_OB-fold"/>
</dbReference>
<dbReference type="GO" id="GO:0005829">
    <property type="term" value="C:cytosol"/>
    <property type="evidence" value="ECO:0007669"/>
    <property type="project" value="TreeGrafter"/>
</dbReference>
<evidence type="ECO:0000313" key="13">
    <source>
        <dbReference type="Proteomes" id="UP000256599"/>
    </source>
</evidence>
<evidence type="ECO:0000256" key="7">
    <source>
        <dbReference type="ARBA" id="ARBA00048573"/>
    </source>
</evidence>
<dbReference type="Pfam" id="PF00152">
    <property type="entry name" value="tRNA-synt_2"/>
    <property type="match status" value="1"/>
</dbReference>
<comment type="subcellular location">
    <subcellularLocation>
        <location evidence="8">Cytoplasm</location>
    </subcellularLocation>
</comment>
<comment type="cofactor">
    <cofactor evidence="8 9">
        <name>Mg(2+)</name>
        <dbReference type="ChEBI" id="CHEBI:18420"/>
    </cofactor>
    <text evidence="8 9">Binds 3 Mg(2+) ions per subunit.</text>
</comment>
<comment type="similarity">
    <text evidence="1 8">Belongs to the class-II aminoacyl-tRNA synthetase family.</text>
</comment>
<evidence type="ECO:0000256" key="9">
    <source>
        <dbReference type="RuleBase" id="RU000336"/>
    </source>
</evidence>
<dbReference type="PRINTS" id="PR00982">
    <property type="entry name" value="TRNASYNTHLYS"/>
</dbReference>
<keyword evidence="3 8" id="KW-0479">Metal-binding</keyword>